<evidence type="ECO:0000313" key="1">
    <source>
        <dbReference type="EMBL" id="KII69042.1"/>
    </source>
</evidence>
<dbReference type="EMBL" id="JWZT01002636">
    <property type="protein sequence ID" value="KII69042.1"/>
    <property type="molecule type" value="Genomic_DNA"/>
</dbReference>
<sequence length="224" mass="25831">MSPNIIQIRRVQGLNRSCLEELFDGIQFHKIFAPLTPKGVWRLYMASRDEYLQLLRQPYMFGSQLLEITPYYEASLRLPLEQKISPSQIYLYSRSDKLATTEQVLEAIPEISGIHITKRDYEGGNLYVFHIHDRSKFLKVLYLNGSSLNGTTDYAMTFGDDITINNISSNILINVISPYPRDPPKETTAETNINTSTRDKLILPKNFGEFKRMANYGIDCIFYL</sequence>
<gene>
    <name evidence="1" type="ORF">RF11_02397</name>
</gene>
<keyword evidence="2" id="KW-1185">Reference proteome</keyword>
<dbReference type="AlphaFoldDB" id="A0A0C2N579"/>
<comment type="caution">
    <text evidence="1">The sequence shown here is derived from an EMBL/GenBank/DDBJ whole genome shotgun (WGS) entry which is preliminary data.</text>
</comment>
<protein>
    <submittedName>
        <fullName evidence="1">Uncharacterized protein</fullName>
    </submittedName>
</protein>
<accession>A0A0C2N579</accession>
<dbReference type="Proteomes" id="UP000031668">
    <property type="component" value="Unassembled WGS sequence"/>
</dbReference>
<organism evidence="1 2">
    <name type="scientific">Thelohanellus kitauei</name>
    <name type="common">Myxosporean</name>
    <dbReference type="NCBI Taxonomy" id="669202"/>
    <lineage>
        <taxon>Eukaryota</taxon>
        <taxon>Metazoa</taxon>
        <taxon>Cnidaria</taxon>
        <taxon>Myxozoa</taxon>
        <taxon>Myxosporea</taxon>
        <taxon>Bivalvulida</taxon>
        <taxon>Platysporina</taxon>
        <taxon>Myxobolidae</taxon>
        <taxon>Thelohanellus</taxon>
    </lineage>
</organism>
<name>A0A0C2N579_THEKT</name>
<evidence type="ECO:0000313" key="2">
    <source>
        <dbReference type="Proteomes" id="UP000031668"/>
    </source>
</evidence>
<proteinExistence type="predicted"/>
<reference evidence="1 2" key="1">
    <citation type="journal article" date="2014" name="Genome Biol. Evol.">
        <title>The genome of the myxosporean Thelohanellus kitauei shows adaptations to nutrient acquisition within its fish host.</title>
        <authorList>
            <person name="Yang Y."/>
            <person name="Xiong J."/>
            <person name="Zhou Z."/>
            <person name="Huo F."/>
            <person name="Miao W."/>
            <person name="Ran C."/>
            <person name="Liu Y."/>
            <person name="Zhang J."/>
            <person name="Feng J."/>
            <person name="Wang M."/>
            <person name="Wang M."/>
            <person name="Wang L."/>
            <person name="Yao B."/>
        </authorList>
    </citation>
    <scope>NUCLEOTIDE SEQUENCE [LARGE SCALE GENOMIC DNA]</scope>
    <source>
        <strain evidence="1">Wuqing</strain>
    </source>
</reference>